<dbReference type="eggNOG" id="ENOG50309HR">
    <property type="taxonomic scope" value="Bacteria"/>
</dbReference>
<protein>
    <submittedName>
        <fullName evidence="1">Uncharacterized protein</fullName>
    </submittedName>
</protein>
<organism evidence="1 2">
    <name type="scientific">Lactobacillus amylolyticus DSM 11664</name>
    <dbReference type="NCBI Taxonomy" id="585524"/>
    <lineage>
        <taxon>Bacteria</taxon>
        <taxon>Bacillati</taxon>
        <taxon>Bacillota</taxon>
        <taxon>Bacilli</taxon>
        <taxon>Lactobacillales</taxon>
        <taxon>Lactobacillaceae</taxon>
        <taxon>Lactobacillus</taxon>
    </lineage>
</organism>
<sequence length="365" mass="41365">MALKLVEIYQHSEDENSFLLGYILNKTENWLTFLALDPAGNQGGVRFLKIDDIAEINEDSDYLRLFSFLLANGEINDPYQLTQANHDLLAQHFNNLDKILDFACSKQILIKLGLKNGGSIGGFIVGLDKEEVQLTTYEEKSKTFDDVIRSAVDIDDIVEVVINDVGLKLLEKYISFLNDGGDVNNDLDLAQIYFSYDSPIRFQHDFVRGWLVNESPHYFLIDRLDNAGQVAAVSLLNKDLIANITTQSSYLNYLNYAAMYNQQHNIFDSYHLSDFASKFDQLPTFAQIAQTAKSDHLLTVDSFEYDGINIGKVANASQEEMTLQLLDGTHFSGTETFGYENLCMIDLISYDSIHLQHYLQTINQL</sequence>
<dbReference type="EMBL" id="ADNY01000031">
    <property type="protein sequence ID" value="EFG55477.1"/>
    <property type="molecule type" value="Genomic_DNA"/>
</dbReference>
<evidence type="ECO:0000313" key="1">
    <source>
        <dbReference type="EMBL" id="EFG55477.1"/>
    </source>
</evidence>
<comment type="caution">
    <text evidence="1">The sequence shown here is derived from an EMBL/GenBank/DDBJ whole genome shotgun (WGS) entry which is preliminary data.</text>
</comment>
<dbReference type="OrthoDB" id="2305455at2"/>
<keyword evidence="2" id="KW-1185">Reference proteome</keyword>
<name>D4YTL1_9LACO</name>
<dbReference type="RefSeq" id="WP_006352024.1">
    <property type="nucleotide sequence ID" value="NZ_ADNY01000031.1"/>
</dbReference>
<dbReference type="PATRIC" id="fig|585524.9.peg.457"/>
<accession>D4YTL1</accession>
<reference evidence="1 2" key="1">
    <citation type="submission" date="2010-04" db="EMBL/GenBank/DDBJ databases">
        <authorList>
            <person name="Muzny D."/>
            <person name="Qin X."/>
            <person name="Deng J."/>
            <person name="Jiang H."/>
            <person name="Liu Y."/>
            <person name="Qu J."/>
            <person name="Song X.-Z."/>
            <person name="Zhang L."/>
            <person name="Thornton R."/>
            <person name="Coyle M."/>
            <person name="Francisco L."/>
            <person name="Jackson L."/>
            <person name="Javaid M."/>
            <person name="Korchina V."/>
            <person name="Kovar C."/>
            <person name="Mata R."/>
            <person name="Mathew T."/>
            <person name="Ngo R."/>
            <person name="Nguyen L."/>
            <person name="Nguyen N."/>
            <person name="Okwuonu G."/>
            <person name="Ongeri F."/>
            <person name="Pham C."/>
            <person name="Simmons D."/>
            <person name="Wilczek-Boney K."/>
            <person name="Hale W."/>
            <person name="Jakkamsetti A."/>
            <person name="Pham P."/>
            <person name="Ruth R."/>
            <person name="San Lucas F."/>
            <person name="Warren J."/>
            <person name="Zhang J."/>
            <person name="Zhao Z."/>
            <person name="Zhou C."/>
            <person name="Zhu D."/>
            <person name="Lee S."/>
            <person name="Bess C."/>
            <person name="Blankenburg K."/>
            <person name="Forbes L."/>
            <person name="Fu Q."/>
            <person name="Gubbala S."/>
            <person name="Hirani K."/>
            <person name="Jayaseelan J.C."/>
            <person name="Lara F."/>
            <person name="Munidasa M."/>
            <person name="Palculict T."/>
            <person name="Patil S."/>
            <person name="Pu L.-L."/>
            <person name="Saada N."/>
            <person name="Tang L."/>
            <person name="Weissenberger G."/>
            <person name="Zhu Y."/>
            <person name="Hemphill L."/>
            <person name="Shang Y."/>
            <person name="Youmans B."/>
            <person name="Ayvaz T."/>
            <person name="Ross M."/>
            <person name="Santibanez J."/>
            <person name="Aqrawi P."/>
            <person name="Gross S."/>
            <person name="Joshi V."/>
            <person name="Fowler G."/>
            <person name="Nazareth L."/>
            <person name="Reid J."/>
            <person name="Worley K."/>
            <person name="Petrosino J."/>
            <person name="Highlander S."/>
            <person name="Gibbs R."/>
        </authorList>
    </citation>
    <scope>NUCLEOTIDE SEQUENCE [LARGE SCALE GENOMIC DNA]</scope>
    <source>
        <strain evidence="1 2">DSM 11664</strain>
    </source>
</reference>
<proteinExistence type="predicted"/>
<dbReference type="AlphaFoldDB" id="D4YTL1"/>
<evidence type="ECO:0000313" key="2">
    <source>
        <dbReference type="Proteomes" id="UP000004069"/>
    </source>
</evidence>
<gene>
    <name evidence="1" type="ORF">HMPREF0493_0872</name>
</gene>
<dbReference type="Proteomes" id="UP000004069">
    <property type="component" value="Unassembled WGS sequence"/>
</dbReference>